<evidence type="ECO:0000256" key="1">
    <source>
        <dbReference type="SAM" id="Coils"/>
    </source>
</evidence>
<keyword evidence="4" id="KW-1185">Reference proteome</keyword>
<evidence type="ECO:0000256" key="2">
    <source>
        <dbReference type="SAM" id="MobiDB-lite"/>
    </source>
</evidence>
<evidence type="ECO:0000313" key="4">
    <source>
        <dbReference type="Proteomes" id="UP000467840"/>
    </source>
</evidence>
<proteinExistence type="predicted"/>
<evidence type="ECO:0000313" key="3">
    <source>
        <dbReference type="EMBL" id="KAF2313278.1"/>
    </source>
</evidence>
<feature type="compositionally biased region" description="Polar residues" evidence="2">
    <location>
        <begin position="123"/>
        <end position="132"/>
    </location>
</feature>
<feature type="compositionally biased region" description="Low complexity" evidence="2">
    <location>
        <begin position="108"/>
        <end position="122"/>
    </location>
</feature>
<organism evidence="3 4">
    <name type="scientific">Hevea brasiliensis</name>
    <name type="common">Para rubber tree</name>
    <name type="synonym">Siphonia brasiliensis</name>
    <dbReference type="NCBI Taxonomy" id="3981"/>
    <lineage>
        <taxon>Eukaryota</taxon>
        <taxon>Viridiplantae</taxon>
        <taxon>Streptophyta</taxon>
        <taxon>Embryophyta</taxon>
        <taxon>Tracheophyta</taxon>
        <taxon>Spermatophyta</taxon>
        <taxon>Magnoliopsida</taxon>
        <taxon>eudicotyledons</taxon>
        <taxon>Gunneridae</taxon>
        <taxon>Pentapetalae</taxon>
        <taxon>rosids</taxon>
        <taxon>fabids</taxon>
        <taxon>Malpighiales</taxon>
        <taxon>Euphorbiaceae</taxon>
        <taxon>Crotonoideae</taxon>
        <taxon>Micrandreae</taxon>
        <taxon>Hevea</taxon>
    </lineage>
</organism>
<feature type="coiled-coil region" evidence="1">
    <location>
        <begin position="175"/>
        <end position="263"/>
    </location>
</feature>
<name>A0A6A6MLT3_HEVBR</name>
<feature type="region of interest" description="Disordered" evidence="2">
    <location>
        <begin position="107"/>
        <end position="136"/>
    </location>
</feature>
<accession>A0A6A6MLT3</accession>
<dbReference type="AlphaFoldDB" id="A0A6A6MLT3"/>
<sequence>MNIGFSAECGCIGDVCGPWGVGKPTARLEKGILKNSLVGVSIDLANYAEATKASTVSLPLRNSKSNGVLHVSIQRLQGVSIKELYRDVEETDNTDIQTQNRTLNAHLSNGEEGSKSNSNEDSTSFPSSQSHASVPHKPIANVSAKIYEENRQSQWEWSADSDHGICIDDSISGSLDNLTAERSQHNSDIEIEKLKDEIVSLARQIDLSELELQTLRKQIVKESKRGQDLSREVMSLKEERHVLKAECEKLKAFQKRIEEAKSKISCSLRVEMHGFFLKKSDKN</sequence>
<keyword evidence="1" id="KW-0175">Coiled coil</keyword>
<reference evidence="3 4" key="1">
    <citation type="journal article" date="2020" name="Mol. Plant">
        <title>The Chromosome-Based Rubber Tree Genome Provides New Insights into Spurge Genome Evolution and Rubber Biosynthesis.</title>
        <authorList>
            <person name="Liu J."/>
            <person name="Shi C."/>
            <person name="Shi C.C."/>
            <person name="Li W."/>
            <person name="Zhang Q.J."/>
            <person name="Zhang Y."/>
            <person name="Li K."/>
            <person name="Lu H.F."/>
            <person name="Shi C."/>
            <person name="Zhu S.T."/>
            <person name="Xiao Z.Y."/>
            <person name="Nan H."/>
            <person name="Yue Y."/>
            <person name="Zhu X.G."/>
            <person name="Wu Y."/>
            <person name="Hong X.N."/>
            <person name="Fan G.Y."/>
            <person name="Tong Y."/>
            <person name="Zhang D."/>
            <person name="Mao C.L."/>
            <person name="Liu Y.L."/>
            <person name="Hao S.J."/>
            <person name="Liu W.Q."/>
            <person name="Lv M.Q."/>
            <person name="Zhang H.B."/>
            <person name="Liu Y."/>
            <person name="Hu-Tang G.R."/>
            <person name="Wang J.P."/>
            <person name="Wang J.H."/>
            <person name="Sun Y.H."/>
            <person name="Ni S.B."/>
            <person name="Chen W.B."/>
            <person name="Zhang X.C."/>
            <person name="Jiao Y.N."/>
            <person name="Eichler E.E."/>
            <person name="Li G.H."/>
            <person name="Liu X."/>
            <person name="Gao L.Z."/>
        </authorList>
    </citation>
    <scope>NUCLEOTIDE SEQUENCE [LARGE SCALE GENOMIC DNA]</scope>
    <source>
        <strain evidence="4">cv. GT1</strain>
        <tissue evidence="3">Leaf</tissue>
    </source>
</reference>
<dbReference type="PANTHER" id="PTHR34452:SF7">
    <property type="entry name" value="MYOSIN HEAVY CHAIN-RELATED PROTEIN"/>
    <property type="match status" value="1"/>
</dbReference>
<dbReference type="EMBL" id="JAAGAX010000005">
    <property type="protein sequence ID" value="KAF2313278.1"/>
    <property type="molecule type" value="Genomic_DNA"/>
</dbReference>
<dbReference type="Proteomes" id="UP000467840">
    <property type="component" value="Chromosome 15"/>
</dbReference>
<evidence type="ECO:0008006" key="5">
    <source>
        <dbReference type="Google" id="ProtNLM"/>
    </source>
</evidence>
<dbReference type="PANTHER" id="PTHR34452">
    <property type="entry name" value="MYOSIN HEAVY CHAIN-RELATED PROTEIN"/>
    <property type="match status" value="1"/>
</dbReference>
<protein>
    <recommendedName>
        <fullName evidence="5">C2 NT-type domain-containing protein</fullName>
    </recommendedName>
</protein>
<gene>
    <name evidence="3" type="ORF">GH714_010120</name>
</gene>
<comment type="caution">
    <text evidence="3">The sequence shown here is derived from an EMBL/GenBank/DDBJ whole genome shotgun (WGS) entry which is preliminary data.</text>
</comment>